<evidence type="ECO:0000256" key="1">
    <source>
        <dbReference type="SAM" id="MobiDB-lite"/>
    </source>
</evidence>
<name>A0AAV1XET6_LUPLU</name>
<protein>
    <submittedName>
        <fullName evidence="2">Uncharacterized protein</fullName>
    </submittedName>
</protein>
<sequence length="258" mass="28686">MEPSAQLVIQKEITISQPTSRFVDTDSEASKASDGKSNHTNSYSKAKLPMRSIHPSHYRQRPSIMKNTNEEQQPVTPLAILTKNSTNTKTHVAGNTKSTTPKQSKNNNFLALNIKKKMEGNESLRKHKERGISTSLKSRVEEFSNIVQLSNVAPPNLRTDQRSSYTRRGKSTTRASKVVEVQKRDPTPKSCRPSRSSSPNVSNGGGWSMLDRNNLKSQKERFTLAAGTNNENRGHFMGSKMVEKVVNARKHGAKRGAT</sequence>
<gene>
    <name evidence="2" type="ORF">LLUT_LOCUS21062</name>
</gene>
<evidence type="ECO:0000313" key="3">
    <source>
        <dbReference type="Proteomes" id="UP001497480"/>
    </source>
</evidence>
<reference evidence="2 3" key="1">
    <citation type="submission" date="2024-03" db="EMBL/GenBank/DDBJ databases">
        <authorList>
            <person name="Martinez-Hernandez J."/>
        </authorList>
    </citation>
    <scope>NUCLEOTIDE SEQUENCE [LARGE SCALE GENOMIC DNA]</scope>
</reference>
<organism evidence="2 3">
    <name type="scientific">Lupinus luteus</name>
    <name type="common">European yellow lupine</name>
    <dbReference type="NCBI Taxonomy" id="3873"/>
    <lineage>
        <taxon>Eukaryota</taxon>
        <taxon>Viridiplantae</taxon>
        <taxon>Streptophyta</taxon>
        <taxon>Embryophyta</taxon>
        <taxon>Tracheophyta</taxon>
        <taxon>Spermatophyta</taxon>
        <taxon>Magnoliopsida</taxon>
        <taxon>eudicotyledons</taxon>
        <taxon>Gunneridae</taxon>
        <taxon>Pentapetalae</taxon>
        <taxon>rosids</taxon>
        <taxon>fabids</taxon>
        <taxon>Fabales</taxon>
        <taxon>Fabaceae</taxon>
        <taxon>Papilionoideae</taxon>
        <taxon>50 kb inversion clade</taxon>
        <taxon>genistoids sensu lato</taxon>
        <taxon>core genistoids</taxon>
        <taxon>Genisteae</taxon>
        <taxon>Lupinus</taxon>
    </lineage>
</organism>
<comment type="caution">
    <text evidence="2">The sequence shown here is derived from an EMBL/GenBank/DDBJ whole genome shotgun (WGS) entry which is preliminary data.</text>
</comment>
<feature type="compositionally biased region" description="Low complexity" evidence="1">
    <location>
        <begin position="190"/>
        <end position="202"/>
    </location>
</feature>
<feature type="region of interest" description="Disordered" evidence="1">
    <location>
        <begin position="14"/>
        <end position="46"/>
    </location>
</feature>
<feature type="compositionally biased region" description="Basic and acidic residues" evidence="1">
    <location>
        <begin position="28"/>
        <end position="37"/>
    </location>
</feature>
<evidence type="ECO:0000313" key="2">
    <source>
        <dbReference type="EMBL" id="CAL0320002.1"/>
    </source>
</evidence>
<accession>A0AAV1XET6</accession>
<feature type="region of interest" description="Disordered" evidence="1">
    <location>
        <begin position="155"/>
        <end position="221"/>
    </location>
</feature>
<proteinExistence type="predicted"/>
<dbReference type="AlphaFoldDB" id="A0AAV1XET6"/>
<dbReference type="Proteomes" id="UP001497480">
    <property type="component" value="Unassembled WGS sequence"/>
</dbReference>
<keyword evidence="3" id="KW-1185">Reference proteome</keyword>
<dbReference type="EMBL" id="CAXHTB010000014">
    <property type="protein sequence ID" value="CAL0320002.1"/>
    <property type="molecule type" value="Genomic_DNA"/>
</dbReference>